<proteinExistence type="predicted"/>
<evidence type="ECO:0000313" key="2">
    <source>
        <dbReference type="Proteomes" id="UP000800036"/>
    </source>
</evidence>
<evidence type="ECO:0000313" key="1">
    <source>
        <dbReference type="EMBL" id="KAF1966650.1"/>
    </source>
</evidence>
<name>A0A6A5UQE5_9PLEO</name>
<accession>A0A6A5UQE5</accession>
<gene>
    <name evidence="1" type="ORF">BU23DRAFT_603422</name>
</gene>
<sequence length="114" mass="12748">MARSPAGICWLERARWPLPRSQVYNIYATASFRMHLTERRGTVVAFAKSFAVSGDLDMASGRMLARESREPNSTAPMRICSTFGTASALATQPHALVPMQRKDHKPIRRTVCQL</sequence>
<reference evidence="1" key="1">
    <citation type="journal article" date="2020" name="Stud. Mycol.">
        <title>101 Dothideomycetes genomes: a test case for predicting lifestyles and emergence of pathogens.</title>
        <authorList>
            <person name="Haridas S."/>
            <person name="Albert R."/>
            <person name="Binder M."/>
            <person name="Bloem J."/>
            <person name="Labutti K."/>
            <person name="Salamov A."/>
            <person name="Andreopoulos B."/>
            <person name="Baker S."/>
            <person name="Barry K."/>
            <person name="Bills G."/>
            <person name="Bluhm B."/>
            <person name="Cannon C."/>
            <person name="Castanera R."/>
            <person name="Culley D."/>
            <person name="Daum C."/>
            <person name="Ezra D."/>
            <person name="Gonzalez J."/>
            <person name="Henrissat B."/>
            <person name="Kuo A."/>
            <person name="Liang C."/>
            <person name="Lipzen A."/>
            <person name="Lutzoni F."/>
            <person name="Magnuson J."/>
            <person name="Mondo S."/>
            <person name="Nolan M."/>
            <person name="Ohm R."/>
            <person name="Pangilinan J."/>
            <person name="Park H.-J."/>
            <person name="Ramirez L."/>
            <person name="Alfaro M."/>
            <person name="Sun H."/>
            <person name="Tritt A."/>
            <person name="Yoshinaga Y."/>
            <person name="Zwiers L.-H."/>
            <person name="Turgeon B."/>
            <person name="Goodwin S."/>
            <person name="Spatafora J."/>
            <person name="Crous P."/>
            <person name="Grigoriev I."/>
        </authorList>
    </citation>
    <scope>NUCLEOTIDE SEQUENCE</scope>
    <source>
        <strain evidence="1">CBS 107.79</strain>
    </source>
</reference>
<keyword evidence="2" id="KW-1185">Reference proteome</keyword>
<dbReference type="Proteomes" id="UP000800036">
    <property type="component" value="Unassembled WGS sequence"/>
</dbReference>
<dbReference type="AlphaFoldDB" id="A0A6A5UQE5"/>
<protein>
    <submittedName>
        <fullName evidence="1">Uncharacterized protein</fullName>
    </submittedName>
</protein>
<organism evidence="1 2">
    <name type="scientific">Bimuria novae-zelandiae CBS 107.79</name>
    <dbReference type="NCBI Taxonomy" id="1447943"/>
    <lineage>
        <taxon>Eukaryota</taxon>
        <taxon>Fungi</taxon>
        <taxon>Dikarya</taxon>
        <taxon>Ascomycota</taxon>
        <taxon>Pezizomycotina</taxon>
        <taxon>Dothideomycetes</taxon>
        <taxon>Pleosporomycetidae</taxon>
        <taxon>Pleosporales</taxon>
        <taxon>Massarineae</taxon>
        <taxon>Didymosphaeriaceae</taxon>
        <taxon>Bimuria</taxon>
    </lineage>
</organism>
<dbReference type="EMBL" id="ML976743">
    <property type="protein sequence ID" value="KAF1966650.1"/>
    <property type="molecule type" value="Genomic_DNA"/>
</dbReference>